<dbReference type="InterPro" id="IPR000453">
    <property type="entry name" value="Chorismate_synth"/>
</dbReference>
<evidence type="ECO:0000313" key="14">
    <source>
        <dbReference type="Proteomes" id="UP000066042"/>
    </source>
</evidence>
<dbReference type="GeneID" id="26135766"/>
<proteinExistence type="inferred from homology"/>
<dbReference type="EC" id="4.2.3.5" evidence="3 11"/>
<sequence>MMGKMLRFSLFGESHGRVVGVLIEGVPPGIKVDMKKMKAELERRKGIRRFSTKRRENDEPVILSGVFNGFTTGSPIAVIIENRDVDSSYYEGIKNTPRPGHSDYTAKIKYFGFNDYRGGGFFSGRLTAGIVIAGYFAKEILAKAGIEVKAYIKSIGNIKAKDLSVEEIFISKNSFCPDEEAFQKMLEEMERARKEGDSVGGVVEVVAINVPPGIGGPYDEDLEGDLAKAFFAIPAVKGVEFGLGFKIAELRGSEANDPFVVKDGKIMTETNNCGGILGGISNGMPIVARIAFKPTPSIYKPQRTVDLEKMEETEIKLRGRFDSCIVPKALPVSEAMMALILADHLLRWLSWKGLMSLGKR</sequence>
<dbReference type="PROSITE" id="PS00787">
    <property type="entry name" value="CHORISMATE_SYNTHASE_1"/>
    <property type="match status" value="1"/>
</dbReference>
<evidence type="ECO:0000256" key="11">
    <source>
        <dbReference type="HAMAP-Rule" id="MF_00300"/>
    </source>
</evidence>
<dbReference type="PATRIC" id="fig|55802.8.peg.478"/>
<keyword evidence="6 11" id="KW-0288">FMN</keyword>
<evidence type="ECO:0000256" key="7">
    <source>
        <dbReference type="ARBA" id="ARBA00022827"/>
    </source>
</evidence>
<dbReference type="GO" id="GO:0010181">
    <property type="term" value="F:FMN binding"/>
    <property type="evidence" value="ECO:0007669"/>
    <property type="project" value="TreeGrafter"/>
</dbReference>
<protein>
    <recommendedName>
        <fullName evidence="3 11">Chorismate synthase</fullName>
        <shortName evidence="11">CS</shortName>
        <ecNumber evidence="3 11">4.2.3.5</ecNumber>
    </recommendedName>
    <alternativeName>
        <fullName evidence="11">5-enolpyruvylshikimate-3-phosphate phospholyase</fullName>
    </alternativeName>
</protein>
<dbReference type="GO" id="GO:0004107">
    <property type="term" value="F:chorismate synthase activity"/>
    <property type="evidence" value="ECO:0007669"/>
    <property type="project" value="UniProtKB-UniRule"/>
</dbReference>
<gene>
    <name evidence="11 13" type="primary">aroC</name>
    <name evidence="13" type="ORF">TBCH5v1_0483</name>
</gene>
<dbReference type="GO" id="GO:0009073">
    <property type="term" value="P:aromatic amino acid family biosynthetic process"/>
    <property type="evidence" value="ECO:0007669"/>
    <property type="project" value="UniProtKB-KW"/>
</dbReference>
<evidence type="ECO:0000256" key="12">
    <source>
        <dbReference type="RuleBase" id="RU000605"/>
    </source>
</evidence>
<keyword evidence="9 11" id="KW-0057">Aromatic amino acid biosynthesis</keyword>
<dbReference type="CDD" id="cd07304">
    <property type="entry name" value="Chorismate_synthase"/>
    <property type="match status" value="1"/>
</dbReference>
<evidence type="ECO:0000256" key="4">
    <source>
        <dbReference type="ARBA" id="ARBA00022605"/>
    </source>
</evidence>
<dbReference type="Proteomes" id="UP000066042">
    <property type="component" value="Chromosome"/>
</dbReference>
<evidence type="ECO:0000256" key="8">
    <source>
        <dbReference type="ARBA" id="ARBA00022857"/>
    </source>
</evidence>
<dbReference type="NCBIfam" id="NF003793">
    <property type="entry name" value="PRK05382.1"/>
    <property type="match status" value="1"/>
</dbReference>
<comment type="similarity">
    <text evidence="2 11 12">Belongs to the chorismate synthase family.</text>
</comment>
<dbReference type="PROSITE" id="PS00788">
    <property type="entry name" value="CHORISMATE_SYNTHASE_2"/>
    <property type="match status" value="1"/>
</dbReference>
<dbReference type="PANTHER" id="PTHR21085:SF0">
    <property type="entry name" value="CHORISMATE SYNTHASE"/>
    <property type="match status" value="1"/>
</dbReference>
<dbReference type="SUPFAM" id="SSF103263">
    <property type="entry name" value="Chorismate synthase, AroC"/>
    <property type="match status" value="1"/>
</dbReference>
<reference evidence="13 14" key="1">
    <citation type="journal article" date="2016" name="Genome Announc.">
        <title>Complete genome sequence of the hyperthermophilic and piezophilic archaeon Thermococcus barophilus Ch5, capable of growth at the expense of hydrogenogenesis from carbon monoxide and formate.</title>
        <authorList>
            <person name="Oger P."/>
            <person name="Sokolova T.G."/>
            <person name="Kozhevnikova D.A."/>
            <person name="Taranov E.A."/>
            <person name="Vannier P."/>
            <person name="Lee H.S."/>
            <person name="Kwon K.K."/>
            <person name="Kang S.G."/>
            <person name="Lee J.H."/>
            <person name="Bonch-Osmolovskaya E.A."/>
            <person name="Lebedinsky A.V."/>
        </authorList>
    </citation>
    <scope>NUCLEOTIDE SEQUENCE [LARGE SCALE GENOMIC DNA]</scope>
    <source>
        <strain evidence="14">Ch5</strain>
    </source>
</reference>
<accession>A0A0S1X9I6</accession>
<organism evidence="13 14">
    <name type="scientific">Thermococcus barophilus</name>
    <dbReference type="NCBI Taxonomy" id="55802"/>
    <lineage>
        <taxon>Archaea</taxon>
        <taxon>Methanobacteriati</taxon>
        <taxon>Methanobacteriota</taxon>
        <taxon>Thermococci</taxon>
        <taxon>Thermococcales</taxon>
        <taxon>Thermococcaceae</taxon>
        <taxon>Thermococcus</taxon>
    </lineage>
</organism>
<comment type="cofactor">
    <cofactor evidence="11 12">
        <name>FMNH2</name>
        <dbReference type="ChEBI" id="CHEBI:57618"/>
    </cofactor>
    <text evidence="11 12">Reduced FMN (FMNH(2)).</text>
</comment>
<dbReference type="NCBIfam" id="TIGR00033">
    <property type="entry name" value="aroC"/>
    <property type="match status" value="1"/>
</dbReference>
<dbReference type="GO" id="GO:0005829">
    <property type="term" value="C:cytosol"/>
    <property type="evidence" value="ECO:0007669"/>
    <property type="project" value="TreeGrafter"/>
</dbReference>
<keyword evidence="8 11" id="KW-0521">NADP</keyword>
<keyword evidence="4 11" id="KW-0028">Amino-acid biosynthesis</keyword>
<evidence type="ECO:0000256" key="2">
    <source>
        <dbReference type="ARBA" id="ARBA00008014"/>
    </source>
</evidence>
<dbReference type="EMBL" id="CP013050">
    <property type="protein sequence ID" value="ALM74451.1"/>
    <property type="molecule type" value="Genomic_DNA"/>
</dbReference>
<evidence type="ECO:0000313" key="13">
    <source>
        <dbReference type="EMBL" id="ALM74451.1"/>
    </source>
</evidence>
<evidence type="ECO:0000256" key="3">
    <source>
        <dbReference type="ARBA" id="ARBA00013036"/>
    </source>
</evidence>
<feature type="binding site" evidence="11">
    <location>
        <begin position="293"/>
        <end position="297"/>
    </location>
    <ligand>
        <name>FMN</name>
        <dbReference type="ChEBI" id="CHEBI:58210"/>
    </ligand>
</feature>
<dbReference type="Pfam" id="PF01264">
    <property type="entry name" value="Chorismate_synt"/>
    <property type="match status" value="1"/>
</dbReference>
<keyword evidence="5 11" id="KW-0285">Flavoprotein</keyword>
<comment type="catalytic activity">
    <reaction evidence="11 12">
        <text>5-O-(1-carboxyvinyl)-3-phosphoshikimate = chorismate + phosphate</text>
        <dbReference type="Rhea" id="RHEA:21020"/>
        <dbReference type="ChEBI" id="CHEBI:29748"/>
        <dbReference type="ChEBI" id="CHEBI:43474"/>
        <dbReference type="ChEBI" id="CHEBI:57701"/>
        <dbReference type="EC" id="4.2.3.5"/>
    </reaction>
</comment>
<evidence type="ECO:0000256" key="10">
    <source>
        <dbReference type="ARBA" id="ARBA00023239"/>
    </source>
</evidence>
<feature type="binding site" evidence="11">
    <location>
        <position position="320"/>
    </location>
    <ligand>
        <name>FMN</name>
        <dbReference type="ChEBI" id="CHEBI:58210"/>
    </ligand>
</feature>
<dbReference type="InterPro" id="IPR020541">
    <property type="entry name" value="Chorismate_synthase_CS"/>
</dbReference>
<dbReference type="RefSeq" id="WP_056933335.1">
    <property type="nucleotide sequence ID" value="NZ_CP013050.1"/>
</dbReference>
<dbReference type="AlphaFoldDB" id="A0A0S1X9I6"/>
<name>A0A0S1X9I6_THEBA</name>
<comment type="caution">
    <text evidence="11">Lacks conserved residue(s) required for the propagation of feature annotation.</text>
</comment>
<comment type="pathway">
    <text evidence="1 11 12">Metabolic intermediate biosynthesis; chorismate biosynthesis; chorismate from D-erythrose 4-phosphate and phosphoenolpyruvate: step 7/7.</text>
</comment>
<comment type="function">
    <text evidence="11">Catalyzes the anti-1,4-elimination of the C-3 phosphate and the C-6 proR hydrogen from 5-enolpyruvylshikimate-3-phosphate (EPSP) to yield chorismate, which is the branch point compound that serves as the starting substrate for the three terminal pathways of aromatic amino acid biosynthesis. This reaction introduces a second double bond into the aromatic ring system.</text>
</comment>
<evidence type="ECO:0000256" key="1">
    <source>
        <dbReference type="ARBA" id="ARBA00005044"/>
    </source>
</evidence>
<keyword evidence="7 11" id="KW-0274">FAD</keyword>
<dbReference type="GO" id="GO:0009423">
    <property type="term" value="P:chorismate biosynthetic process"/>
    <property type="evidence" value="ECO:0007669"/>
    <property type="project" value="UniProtKB-UniRule"/>
</dbReference>
<feature type="binding site" evidence="11">
    <location>
        <position position="278"/>
    </location>
    <ligand>
        <name>FMN</name>
        <dbReference type="ChEBI" id="CHEBI:58210"/>
    </ligand>
</feature>
<dbReference type="UniPathway" id="UPA00053">
    <property type="reaction ID" value="UER00090"/>
</dbReference>
<dbReference type="Gene3D" id="3.60.150.10">
    <property type="entry name" value="Chorismate synthase AroC"/>
    <property type="match status" value="1"/>
</dbReference>
<dbReference type="PANTHER" id="PTHR21085">
    <property type="entry name" value="CHORISMATE SYNTHASE"/>
    <property type="match status" value="1"/>
</dbReference>
<dbReference type="InterPro" id="IPR035904">
    <property type="entry name" value="Chorismate_synth_AroC_sf"/>
</dbReference>
<evidence type="ECO:0000256" key="6">
    <source>
        <dbReference type="ARBA" id="ARBA00022643"/>
    </source>
</evidence>
<dbReference type="STRING" id="55802.TBCH5v1_0483"/>
<dbReference type="HAMAP" id="MF_00300">
    <property type="entry name" value="Chorismate_synth"/>
    <property type="match status" value="1"/>
</dbReference>
<evidence type="ECO:0000256" key="5">
    <source>
        <dbReference type="ARBA" id="ARBA00022630"/>
    </source>
</evidence>
<keyword evidence="10 11" id="KW-0456">Lyase</keyword>
<feature type="binding site" evidence="11">
    <location>
        <position position="43"/>
    </location>
    <ligand>
        <name>NADP(+)</name>
        <dbReference type="ChEBI" id="CHEBI:58349"/>
    </ligand>
</feature>
<feature type="binding site" evidence="11">
    <location>
        <position position="49"/>
    </location>
    <ligand>
        <name>NADP(+)</name>
        <dbReference type="ChEBI" id="CHEBI:58349"/>
    </ligand>
</feature>
<dbReference type="PROSITE" id="PS00789">
    <property type="entry name" value="CHORISMATE_SYNTHASE_3"/>
    <property type="match status" value="1"/>
</dbReference>
<dbReference type="GO" id="GO:0008652">
    <property type="term" value="P:amino acid biosynthetic process"/>
    <property type="evidence" value="ECO:0007669"/>
    <property type="project" value="UniProtKB-KW"/>
</dbReference>
<dbReference type="PIRSF" id="PIRSF001456">
    <property type="entry name" value="Chorismate_synth"/>
    <property type="match status" value="1"/>
</dbReference>
<dbReference type="FunFam" id="3.60.150.10:FF:000002">
    <property type="entry name" value="Chorismate synthase"/>
    <property type="match status" value="1"/>
</dbReference>
<evidence type="ECO:0000256" key="9">
    <source>
        <dbReference type="ARBA" id="ARBA00023141"/>
    </source>
</evidence>